<evidence type="ECO:0000256" key="1">
    <source>
        <dbReference type="SAM" id="SignalP"/>
    </source>
</evidence>
<sequence>MKRASRHVRNLLIGCLGIVLLLSAFPTSTSAAGLNNRYPTKVFEVFTDVAMNQEGRQKIKDELIQPSVTNVTYQEVVNIDPAIAEVKVDLPNEEYVVTPHSPGSTTVEFKWTQGDGTVLHHKFVVAVVDPSQGNNIPRIREPEQESYVQLGSSEINDFQDIFENVDWRSNQPVPYNELRSGNGFKNITPVNQKRYLFSAEAQYAVDTRWVFKVTSRDNNGAIMSATYYKDYKINQSPSLKNNFDRTVHLMPGGEASIVLSRYFEDLDNDELFYTAVSANGLVSCEINGDNLLLRARADSAEGLEKITITADDQRQGIPAHGTLSMYISKPREVGIAGTYPEVDNGFEVVPAGSGEYYMAPFEQYLPSHAELEQKVASGNARKGELTSGGSLTFIIDQQKGQSKGLDEGQYGLYLFDGTTVKLERAIELSGKEKVIRELKELAAARGESSYQIVDAQQWLFTKGDNNFVRAKIVMALLAE</sequence>
<organism evidence="2 3">
    <name type="scientific">Paenibacillus alvei</name>
    <name type="common">Bacillus alvei</name>
    <dbReference type="NCBI Taxonomy" id="44250"/>
    <lineage>
        <taxon>Bacteria</taxon>
        <taxon>Bacillati</taxon>
        <taxon>Bacillota</taxon>
        <taxon>Bacilli</taxon>
        <taxon>Bacillales</taxon>
        <taxon>Paenibacillaceae</taxon>
        <taxon>Paenibacillus</taxon>
    </lineage>
</organism>
<reference evidence="3" key="1">
    <citation type="submission" date="2018-08" db="EMBL/GenBank/DDBJ databases">
        <authorList>
            <person name="Chevrot R."/>
        </authorList>
    </citation>
    <scope>NUCLEOTIDE SEQUENCE [LARGE SCALE GENOMIC DNA]</scope>
</reference>
<gene>
    <name evidence="2" type="ORF">PBLR_10366</name>
</gene>
<feature type="signal peptide" evidence="1">
    <location>
        <begin position="1"/>
        <end position="31"/>
    </location>
</feature>
<accession>A0A383R467</accession>
<dbReference type="RefSeq" id="WP_138184471.1">
    <property type="nucleotide sequence ID" value="NZ_LS992241.1"/>
</dbReference>
<evidence type="ECO:0000313" key="2">
    <source>
        <dbReference type="EMBL" id="SYX81947.1"/>
    </source>
</evidence>
<evidence type="ECO:0000313" key="3">
    <source>
        <dbReference type="Proteomes" id="UP000304148"/>
    </source>
</evidence>
<dbReference type="EMBL" id="LS992241">
    <property type="protein sequence ID" value="SYX81947.1"/>
    <property type="molecule type" value="Genomic_DNA"/>
</dbReference>
<dbReference type="Proteomes" id="UP000304148">
    <property type="component" value="Chromosome"/>
</dbReference>
<name>A0A383R467_PAEAL</name>
<protein>
    <submittedName>
        <fullName evidence="2">Uncharacterized protein</fullName>
    </submittedName>
</protein>
<feature type="chain" id="PRO_5016846811" evidence="1">
    <location>
        <begin position="32"/>
        <end position="479"/>
    </location>
</feature>
<proteinExistence type="predicted"/>
<keyword evidence="1" id="KW-0732">Signal</keyword>
<dbReference type="AlphaFoldDB" id="A0A383R467"/>